<dbReference type="EMBL" id="NPEF01000017">
    <property type="protein sequence ID" value="PJZ94383.1"/>
    <property type="molecule type" value="Genomic_DNA"/>
</dbReference>
<name>A0A2N0BNH7_9LEPT</name>
<reference evidence="4" key="1">
    <citation type="submission" date="2017-07" db="EMBL/GenBank/DDBJ databases">
        <title>Leptospira spp. isolated from tropical soils.</title>
        <authorList>
            <person name="Thibeaux R."/>
            <person name="Iraola G."/>
            <person name="Ferres I."/>
            <person name="Bierque E."/>
            <person name="Girault D."/>
            <person name="Soupe-Gilbert M.-E."/>
            <person name="Picardeau M."/>
            <person name="Goarant C."/>
        </authorList>
    </citation>
    <scope>NUCLEOTIDE SEQUENCE [LARGE SCALE GENOMIC DNA]</scope>
    <source>
        <strain evidence="4">ATI7-C-A5</strain>
    </source>
</reference>
<dbReference type="Proteomes" id="UP000232122">
    <property type="component" value="Unassembled WGS sequence"/>
</dbReference>
<proteinExistence type="inferred from homology"/>
<dbReference type="InterPro" id="IPR023393">
    <property type="entry name" value="START-like_dom_sf"/>
</dbReference>
<keyword evidence="5" id="KW-1185">Reference proteome</keyword>
<evidence type="ECO:0000313" key="5">
    <source>
        <dbReference type="Proteomes" id="UP000232122"/>
    </source>
</evidence>
<sequence>MKEENPVTVRTPPGELVLTRIFDAPRALVYKVWTEPKHVAQWFGPREYTNPVCEIDLRVGGKYRYVMRSPEGIDYPVTGVFLEIVENERIVHTDVVEEHPAEWLEFLHQNLKDPENTSTDSKVTVTFEDVGERTKVTIVTGFQSDEVRDVFRKMGMIEGWTQSLEKFEIELKKSKI</sequence>
<evidence type="ECO:0000313" key="4">
    <source>
        <dbReference type="EMBL" id="PJZ94383.1"/>
    </source>
</evidence>
<dbReference type="Gene3D" id="3.30.530.20">
    <property type="match status" value="1"/>
</dbReference>
<evidence type="ECO:0000259" key="2">
    <source>
        <dbReference type="Pfam" id="PF08327"/>
    </source>
</evidence>
<reference evidence="3" key="3">
    <citation type="submission" date="2023-10" db="EMBL/GenBank/DDBJ databases">
        <authorList>
            <person name="Picardeau M."/>
            <person name="Thibeaux R."/>
        </authorList>
    </citation>
    <scope>NUCLEOTIDE SEQUENCE</scope>
    <source>
        <strain evidence="3">ATI7-C-A5</strain>
    </source>
</reference>
<dbReference type="RefSeq" id="WP_100746054.1">
    <property type="nucleotide sequence ID" value="NZ_NPEF02000016.1"/>
</dbReference>
<comment type="caution">
    <text evidence="4">The sequence shown here is derived from an EMBL/GenBank/DDBJ whole genome shotgun (WGS) entry which is preliminary data.</text>
</comment>
<dbReference type="InterPro" id="IPR013538">
    <property type="entry name" value="ASHA1/2-like_C"/>
</dbReference>
<comment type="similarity">
    <text evidence="1">Belongs to the AHA1 family.</text>
</comment>
<protein>
    <submittedName>
        <fullName evidence="3">SRPBCC domain-containing protein</fullName>
    </submittedName>
</protein>
<accession>A0A2N0BCW8</accession>
<dbReference type="AlphaFoldDB" id="A0A2N0BNH7"/>
<reference evidence="3 5" key="2">
    <citation type="journal article" date="2018" name="Microb. Genom.">
        <title>Deciphering the unexplored Leptospira diversity from soils uncovers genomic evolution to virulence.</title>
        <authorList>
            <person name="Thibeaux R."/>
            <person name="Iraola G."/>
            <person name="Ferres I."/>
            <person name="Bierque E."/>
            <person name="Girault D."/>
            <person name="Soupe-Gilbert M.E."/>
            <person name="Picardeau M."/>
            <person name="Goarant C."/>
        </authorList>
    </citation>
    <scope>NUCLEOTIDE SEQUENCE [LARGE SCALE GENOMIC DNA]</scope>
    <source>
        <strain evidence="3 5">ATI7-C-A5</strain>
    </source>
</reference>
<evidence type="ECO:0000256" key="1">
    <source>
        <dbReference type="ARBA" id="ARBA00006817"/>
    </source>
</evidence>
<dbReference type="EMBL" id="NPEF02000016">
    <property type="protein sequence ID" value="MDV6236709.1"/>
    <property type="molecule type" value="Genomic_DNA"/>
</dbReference>
<dbReference type="SUPFAM" id="SSF55961">
    <property type="entry name" value="Bet v1-like"/>
    <property type="match status" value="1"/>
</dbReference>
<feature type="domain" description="Activator of Hsp90 ATPase homologue 1/2-like C-terminal" evidence="2">
    <location>
        <begin position="23"/>
        <end position="169"/>
    </location>
</feature>
<dbReference type="OrthoDB" id="9803476at2"/>
<dbReference type="Pfam" id="PF08327">
    <property type="entry name" value="AHSA1"/>
    <property type="match status" value="1"/>
</dbReference>
<accession>A0A2N0BNH7</accession>
<evidence type="ECO:0000313" key="3">
    <source>
        <dbReference type="EMBL" id="MDV6236709.1"/>
    </source>
</evidence>
<organism evidence="4">
    <name type="scientific">Leptospira ellisii</name>
    <dbReference type="NCBI Taxonomy" id="2023197"/>
    <lineage>
        <taxon>Bacteria</taxon>
        <taxon>Pseudomonadati</taxon>
        <taxon>Spirochaetota</taxon>
        <taxon>Spirochaetia</taxon>
        <taxon>Leptospirales</taxon>
        <taxon>Leptospiraceae</taxon>
        <taxon>Leptospira</taxon>
    </lineage>
</organism>
<gene>
    <name evidence="3" type="ORF">CH379_013850</name>
    <name evidence="4" type="ORF">CH379_02935</name>
</gene>